<dbReference type="NCBIfam" id="NF009544">
    <property type="entry name" value="PRK12928.1"/>
    <property type="match status" value="1"/>
</dbReference>
<comment type="catalytic activity">
    <reaction evidence="7 8">
        <text>[[Fe-S] cluster scaffold protein carrying a second [4Fe-4S](2+) cluster] + N(6)-octanoyl-L-lysyl-[protein] + 2 oxidized [2Fe-2S]-[ferredoxin] + 2 S-adenosyl-L-methionine + 4 H(+) = [[Fe-S] cluster scaffold protein] + N(6)-[(R)-dihydrolipoyl]-L-lysyl-[protein] + 4 Fe(3+) + 2 hydrogen sulfide + 2 5'-deoxyadenosine + 2 L-methionine + 2 reduced [2Fe-2S]-[ferredoxin]</text>
        <dbReference type="Rhea" id="RHEA:16585"/>
        <dbReference type="Rhea" id="RHEA-COMP:9928"/>
        <dbReference type="Rhea" id="RHEA-COMP:10000"/>
        <dbReference type="Rhea" id="RHEA-COMP:10001"/>
        <dbReference type="Rhea" id="RHEA-COMP:10475"/>
        <dbReference type="Rhea" id="RHEA-COMP:14568"/>
        <dbReference type="Rhea" id="RHEA-COMP:14569"/>
        <dbReference type="ChEBI" id="CHEBI:15378"/>
        <dbReference type="ChEBI" id="CHEBI:17319"/>
        <dbReference type="ChEBI" id="CHEBI:29034"/>
        <dbReference type="ChEBI" id="CHEBI:29919"/>
        <dbReference type="ChEBI" id="CHEBI:33722"/>
        <dbReference type="ChEBI" id="CHEBI:33737"/>
        <dbReference type="ChEBI" id="CHEBI:33738"/>
        <dbReference type="ChEBI" id="CHEBI:57844"/>
        <dbReference type="ChEBI" id="CHEBI:59789"/>
        <dbReference type="ChEBI" id="CHEBI:78809"/>
        <dbReference type="ChEBI" id="CHEBI:83100"/>
        <dbReference type="EC" id="2.8.1.8"/>
    </reaction>
</comment>
<keyword evidence="2 8" id="KW-0808">Transferase</keyword>
<dbReference type="GO" id="GO:0046872">
    <property type="term" value="F:metal ion binding"/>
    <property type="evidence" value="ECO:0007669"/>
    <property type="project" value="UniProtKB-KW"/>
</dbReference>
<dbReference type="GO" id="GO:0051539">
    <property type="term" value="F:4 iron, 4 sulfur cluster binding"/>
    <property type="evidence" value="ECO:0007669"/>
    <property type="project" value="UniProtKB-UniRule"/>
</dbReference>
<dbReference type="GO" id="GO:0009249">
    <property type="term" value="P:protein lipoylation"/>
    <property type="evidence" value="ECO:0007669"/>
    <property type="project" value="UniProtKB-UniRule"/>
</dbReference>
<dbReference type="HAMAP" id="MF_00206">
    <property type="entry name" value="Lipoyl_synth"/>
    <property type="match status" value="1"/>
</dbReference>
<organism evidence="10 11">
    <name type="scientific">Poriferisphaera corsica</name>
    <dbReference type="NCBI Taxonomy" id="2528020"/>
    <lineage>
        <taxon>Bacteria</taxon>
        <taxon>Pseudomonadati</taxon>
        <taxon>Planctomycetota</taxon>
        <taxon>Phycisphaerae</taxon>
        <taxon>Phycisphaerales</taxon>
        <taxon>Phycisphaeraceae</taxon>
        <taxon>Poriferisphaera</taxon>
    </lineage>
</organism>
<comment type="cofactor">
    <cofactor evidence="8">
        <name>[4Fe-4S] cluster</name>
        <dbReference type="ChEBI" id="CHEBI:49883"/>
    </cofactor>
    <text evidence="8">Binds 2 [4Fe-4S] clusters per subunit. One cluster is coordinated with 3 cysteines and an exchangeable S-adenosyl-L-methionine.</text>
</comment>
<dbReference type="CDD" id="cd01335">
    <property type="entry name" value="Radical_SAM"/>
    <property type="match status" value="1"/>
</dbReference>
<feature type="binding site" evidence="8">
    <location>
        <position position="64"/>
    </location>
    <ligand>
        <name>[4Fe-4S] cluster</name>
        <dbReference type="ChEBI" id="CHEBI:49883"/>
        <label>1</label>
    </ligand>
</feature>
<feature type="binding site" evidence="8">
    <location>
        <position position="58"/>
    </location>
    <ligand>
        <name>[4Fe-4S] cluster</name>
        <dbReference type="ChEBI" id="CHEBI:49883"/>
        <label>1</label>
    </ligand>
</feature>
<evidence type="ECO:0000256" key="6">
    <source>
        <dbReference type="ARBA" id="ARBA00023014"/>
    </source>
</evidence>
<evidence type="ECO:0000313" key="11">
    <source>
        <dbReference type="Proteomes" id="UP000317369"/>
    </source>
</evidence>
<dbReference type="PIRSF" id="PIRSF005963">
    <property type="entry name" value="Lipoyl_synth"/>
    <property type="match status" value="1"/>
</dbReference>
<dbReference type="Pfam" id="PF04055">
    <property type="entry name" value="Radical_SAM"/>
    <property type="match status" value="1"/>
</dbReference>
<dbReference type="PROSITE" id="PS51918">
    <property type="entry name" value="RADICAL_SAM"/>
    <property type="match status" value="1"/>
</dbReference>
<comment type="function">
    <text evidence="8">Catalyzes the radical-mediated insertion of two sulfur atoms into the C-6 and C-8 positions of the octanoyl moiety bound to the lipoyl domains of lipoate-dependent enzymes, thereby converting the octanoylated domains into lipoylated derivatives.</text>
</comment>
<dbReference type="InterPro" id="IPR006638">
    <property type="entry name" value="Elp3/MiaA/NifB-like_rSAM"/>
</dbReference>
<evidence type="ECO:0000259" key="9">
    <source>
        <dbReference type="PROSITE" id="PS51918"/>
    </source>
</evidence>
<sequence>MKSINLSSQILENGGAEFIKRKKPDWLRAKLPGGKGYADTRTLVDKYKLNTVCESAMCPNMGECWARRTATMMILGDVCTRSCGFCHIKTGRPPVYDLDEPRRVGEAAALMNLKHIVITSVNRDELPDGGAEIWAEMIREIRRYSPETQIEVLIPDFCGDWDALQLVLDERPEILNHNLETVPRLYSVVRPQATYERSIELLKRAKVQGLTVKTGIMVGIGEEDHEVETLINDLVEGVRIKGIGTSNPQTDIAGHAQPPNPNRNFPEGASLERSISGIGAPEDHRDNITKRGASLIEHTNPYWNHSGPAPAPDMTQHIADISYPNATYPGVHETCDILTIGQYLQPTRNHLPISRWVKPEQFAAFKAYGEMQGVRHVESGPLVRSSYHADDQVLQLS</sequence>
<keyword evidence="4 8" id="KW-0479">Metal-binding</keyword>
<feature type="binding site" evidence="8">
    <location>
        <position position="83"/>
    </location>
    <ligand>
        <name>[4Fe-4S] cluster</name>
        <dbReference type="ChEBI" id="CHEBI:49883"/>
        <label>2</label>
        <note>4Fe-4S-S-AdoMet</note>
    </ligand>
</feature>
<dbReference type="EC" id="2.8.1.8" evidence="8"/>
<dbReference type="KEGG" id="pcor:KS4_17440"/>
<comment type="similarity">
    <text evidence="8">Belongs to the radical SAM superfamily. Lipoyl synthase family.</text>
</comment>
<dbReference type="InterPro" id="IPR003698">
    <property type="entry name" value="Lipoyl_synth"/>
</dbReference>
<dbReference type="UniPathway" id="UPA00538">
    <property type="reaction ID" value="UER00593"/>
</dbReference>
<accession>A0A517YTY5</accession>
<proteinExistence type="inferred from homology"/>
<comment type="pathway">
    <text evidence="8">Protein modification; protein lipoylation via endogenous pathway; protein N(6)-(lipoyl)lysine from octanoyl-[acyl-carrier-protein]: step 2/2.</text>
</comment>
<dbReference type="InterPro" id="IPR013785">
    <property type="entry name" value="Aldolase_TIM"/>
</dbReference>
<dbReference type="SMART" id="SM00729">
    <property type="entry name" value="Elp3"/>
    <property type="match status" value="1"/>
</dbReference>
<evidence type="ECO:0000256" key="3">
    <source>
        <dbReference type="ARBA" id="ARBA00022691"/>
    </source>
</evidence>
<evidence type="ECO:0000256" key="7">
    <source>
        <dbReference type="ARBA" id="ARBA00047326"/>
    </source>
</evidence>
<dbReference type="EMBL" id="CP036425">
    <property type="protein sequence ID" value="QDU33688.1"/>
    <property type="molecule type" value="Genomic_DNA"/>
</dbReference>
<dbReference type="Proteomes" id="UP000317369">
    <property type="component" value="Chromosome"/>
</dbReference>
<feature type="binding site" evidence="8">
    <location>
        <position position="86"/>
    </location>
    <ligand>
        <name>[4Fe-4S] cluster</name>
        <dbReference type="ChEBI" id="CHEBI:49883"/>
        <label>2</label>
        <note>4Fe-4S-S-AdoMet</note>
    </ligand>
</feature>
<dbReference type="SFLD" id="SFLDS00029">
    <property type="entry name" value="Radical_SAM"/>
    <property type="match status" value="1"/>
</dbReference>
<dbReference type="AlphaFoldDB" id="A0A517YTY5"/>
<keyword evidence="11" id="KW-1185">Reference proteome</keyword>
<dbReference type="RefSeq" id="WP_200761711.1">
    <property type="nucleotide sequence ID" value="NZ_CP036425.1"/>
</dbReference>
<dbReference type="SUPFAM" id="SSF102114">
    <property type="entry name" value="Radical SAM enzymes"/>
    <property type="match status" value="2"/>
</dbReference>
<keyword evidence="8" id="KW-0963">Cytoplasm</keyword>
<feature type="binding site" evidence="8">
    <location>
        <position position="79"/>
    </location>
    <ligand>
        <name>[4Fe-4S] cluster</name>
        <dbReference type="ChEBI" id="CHEBI:49883"/>
        <label>2</label>
        <note>4Fe-4S-S-AdoMet</note>
    </ligand>
</feature>
<feature type="binding site" evidence="8">
    <location>
        <position position="386"/>
    </location>
    <ligand>
        <name>[4Fe-4S] cluster</name>
        <dbReference type="ChEBI" id="CHEBI:49883"/>
        <label>1</label>
    </ligand>
</feature>
<keyword evidence="5 8" id="KW-0408">Iron</keyword>
<evidence type="ECO:0000313" key="10">
    <source>
        <dbReference type="EMBL" id="QDU33688.1"/>
    </source>
</evidence>
<evidence type="ECO:0000256" key="5">
    <source>
        <dbReference type="ARBA" id="ARBA00023004"/>
    </source>
</evidence>
<dbReference type="Gene3D" id="3.20.20.70">
    <property type="entry name" value="Aldolase class I"/>
    <property type="match status" value="1"/>
</dbReference>
<dbReference type="GO" id="GO:0016992">
    <property type="term" value="F:lipoate synthase activity"/>
    <property type="evidence" value="ECO:0007669"/>
    <property type="project" value="UniProtKB-UniRule"/>
</dbReference>
<evidence type="ECO:0000256" key="4">
    <source>
        <dbReference type="ARBA" id="ARBA00022723"/>
    </source>
</evidence>
<comment type="subcellular location">
    <subcellularLocation>
        <location evidence="8">Cytoplasm</location>
    </subcellularLocation>
</comment>
<dbReference type="GO" id="GO:0005737">
    <property type="term" value="C:cytoplasm"/>
    <property type="evidence" value="ECO:0007669"/>
    <property type="project" value="UniProtKB-SubCell"/>
</dbReference>
<protein>
    <recommendedName>
        <fullName evidence="8">Lipoyl synthase</fullName>
        <ecNumber evidence="8">2.8.1.8</ecNumber>
    </recommendedName>
    <alternativeName>
        <fullName evidence="8">Lip-syn</fullName>
        <shortName evidence="8">LS</shortName>
    </alternativeName>
    <alternativeName>
        <fullName evidence="8">Lipoate synthase</fullName>
    </alternativeName>
    <alternativeName>
        <fullName evidence="8">Lipoic acid synthase</fullName>
    </alternativeName>
    <alternativeName>
        <fullName evidence="8">Sulfur insertion protein LipA</fullName>
    </alternativeName>
</protein>
<dbReference type="InterPro" id="IPR058240">
    <property type="entry name" value="rSAM_sf"/>
</dbReference>
<dbReference type="PANTHER" id="PTHR10949:SF0">
    <property type="entry name" value="LIPOYL SYNTHASE, MITOCHONDRIAL"/>
    <property type="match status" value="1"/>
</dbReference>
<evidence type="ECO:0000256" key="2">
    <source>
        <dbReference type="ARBA" id="ARBA00022679"/>
    </source>
</evidence>
<keyword evidence="6 8" id="KW-0411">Iron-sulfur</keyword>
<evidence type="ECO:0000256" key="1">
    <source>
        <dbReference type="ARBA" id="ARBA00022485"/>
    </source>
</evidence>
<evidence type="ECO:0000256" key="8">
    <source>
        <dbReference type="HAMAP-Rule" id="MF_00206"/>
    </source>
</evidence>
<dbReference type="PANTHER" id="PTHR10949">
    <property type="entry name" value="LIPOYL SYNTHASE"/>
    <property type="match status" value="1"/>
</dbReference>
<keyword evidence="1 8" id="KW-0004">4Fe-4S</keyword>
<dbReference type="NCBIfam" id="NF004019">
    <property type="entry name" value="PRK05481.1"/>
    <property type="match status" value="1"/>
</dbReference>
<keyword evidence="3 8" id="KW-0949">S-adenosyl-L-methionine</keyword>
<reference evidence="10 11" key="1">
    <citation type="submission" date="2019-02" db="EMBL/GenBank/DDBJ databases">
        <title>Deep-cultivation of Planctomycetes and their phenomic and genomic characterization uncovers novel biology.</title>
        <authorList>
            <person name="Wiegand S."/>
            <person name="Jogler M."/>
            <person name="Boedeker C."/>
            <person name="Pinto D."/>
            <person name="Vollmers J."/>
            <person name="Rivas-Marin E."/>
            <person name="Kohn T."/>
            <person name="Peeters S.H."/>
            <person name="Heuer A."/>
            <person name="Rast P."/>
            <person name="Oberbeckmann S."/>
            <person name="Bunk B."/>
            <person name="Jeske O."/>
            <person name="Meyerdierks A."/>
            <person name="Storesund J.E."/>
            <person name="Kallscheuer N."/>
            <person name="Luecker S."/>
            <person name="Lage O.M."/>
            <person name="Pohl T."/>
            <person name="Merkel B.J."/>
            <person name="Hornburger P."/>
            <person name="Mueller R.-W."/>
            <person name="Bruemmer F."/>
            <person name="Labrenz M."/>
            <person name="Spormann A.M."/>
            <person name="Op den Camp H."/>
            <person name="Overmann J."/>
            <person name="Amann R."/>
            <person name="Jetten M.S.M."/>
            <person name="Mascher T."/>
            <person name="Medema M.H."/>
            <person name="Devos D.P."/>
            <person name="Kaster A.-K."/>
            <person name="Ovreas L."/>
            <person name="Rohde M."/>
            <person name="Galperin M.Y."/>
            <person name="Jogler C."/>
        </authorList>
    </citation>
    <scope>NUCLEOTIDE SEQUENCE [LARGE SCALE GENOMIC DNA]</scope>
    <source>
        <strain evidence="10 11">KS4</strain>
    </source>
</reference>
<dbReference type="InterPro" id="IPR007197">
    <property type="entry name" value="rSAM"/>
</dbReference>
<gene>
    <name evidence="8 10" type="primary">lipA</name>
    <name evidence="10" type="ORF">KS4_17440</name>
</gene>
<feature type="binding site" evidence="8">
    <location>
        <position position="53"/>
    </location>
    <ligand>
        <name>[4Fe-4S] cluster</name>
        <dbReference type="ChEBI" id="CHEBI:49883"/>
        <label>1</label>
    </ligand>
</feature>
<name>A0A517YTY5_9BACT</name>
<feature type="domain" description="Radical SAM core" evidence="9">
    <location>
        <begin position="65"/>
        <end position="291"/>
    </location>
</feature>